<dbReference type="Pfam" id="PF08477">
    <property type="entry name" value="Roc"/>
    <property type="match status" value="1"/>
</dbReference>
<feature type="region of interest" description="Disordered" evidence="1">
    <location>
        <begin position="419"/>
        <end position="572"/>
    </location>
</feature>
<dbReference type="InterPro" id="IPR027417">
    <property type="entry name" value="P-loop_NTPase"/>
</dbReference>
<proteinExistence type="predicted"/>
<evidence type="ECO:0000313" key="2">
    <source>
        <dbReference type="EMBL" id="CAD8525800.1"/>
    </source>
</evidence>
<dbReference type="AlphaFoldDB" id="A0A7S0IMJ2"/>
<dbReference type="Gene3D" id="3.40.50.300">
    <property type="entry name" value="P-loop containing nucleotide triphosphate hydrolases"/>
    <property type="match status" value="1"/>
</dbReference>
<sequence length="670" mass="71860">MGADMSTPAAGAAGTSAGLTEEQLRERGIAKMDQEMRRKFARGGKFNFKIVLRGDSSTGKSTLLRRLRGGTFQPDYNPTPEIRTAHVQWQARSNPEDNIMLEVWDVIDKASKRAISESLTLAHNVDETAEGRHTFPLDATMLDVYHGCHAAIFLIDPSKKWTYEYVQRELATVPEHIPTCVVLNFRDYPASKRLIRLEEVEADMEYSFGKRPFRPFVMEASLLNCYGLQALSTFLHIPFLCLKRASLEQAMQLNTHAIVQAQEAMRTVRANSYDAYERKIDATTGGSNVSNAQGEAASAGTPGQPPARQSHAAPPTAKEAAITWEKLSNTTLGEAPLLIGGAAIGAAVTGVTAVANLTPAQIAENVKSVASVGNVAKAIGLGPKEKKGHYVDEPVEKVAPQFSHLTGRGGAAAAAFGGREIDDDDAGAPNSLTPDVKGGEEMDDFFEGDTPRKGGGGSSSDEDSDGDGGRGGRGRDWDSDGGGDGSEVQVRWRSDDDDDGSEDDDANPESDESDDDPLPLPSKDDPFFGSGKTAAPTNVHILGSNPASSVDLDPSAIAASFGSPAGGGDEYEAVGDDAEALEKEFAGNGVTFVGDSDSDGSGRRKKKGSSHKKSKKGKKEKKERRIRGIAARFRPIDPRSSRPPPSFASRWAYPRVGSRRGSRRREVRKR</sequence>
<evidence type="ECO:0000256" key="1">
    <source>
        <dbReference type="SAM" id="MobiDB-lite"/>
    </source>
</evidence>
<dbReference type="GO" id="GO:0005525">
    <property type="term" value="F:GTP binding"/>
    <property type="evidence" value="ECO:0007669"/>
    <property type="project" value="InterPro"/>
</dbReference>
<dbReference type="EMBL" id="HBEQ01014386">
    <property type="protein sequence ID" value="CAD8525800.1"/>
    <property type="molecule type" value="Transcribed_RNA"/>
</dbReference>
<dbReference type="GO" id="GO:0005634">
    <property type="term" value="C:nucleus"/>
    <property type="evidence" value="ECO:0007669"/>
    <property type="project" value="TreeGrafter"/>
</dbReference>
<feature type="compositionally biased region" description="Polar residues" evidence="1">
    <location>
        <begin position="284"/>
        <end position="293"/>
    </location>
</feature>
<protein>
    <submittedName>
        <fullName evidence="2">Uncharacterized protein</fullName>
    </submittedName>
</protein>
<dbReference type="SUPFAM" id="SSF52540">
    <property type="entry name" value="P-loop containing nucleoside triphosphate hydrolases"/>
    <property type="match status" value="1"/>
</dbReference>
<feature type="compositionally biased region" description="Basic and acidic residues" evidence="1">
    <location>
        <begin position="467"/>
        <end position="478"/>
    </location>
</feature>
<feature type="region of interest" description="Disordered" evidence="1">
    <location>
        <begin position="1"/>
        <end position="23"/>
    </location>
</feature>
<dbReference type="PANTHER" id="PTHR14932:SF1">
    <property type="entry name" value="RAB-LIKE PROTEIN 6"/>
    <property type="match status" value="1"/>
</dbReference>
<feature type="compositionally biased region" description="Acidic residues" evidence="1">
    <location>
        <begin position="495"/>
        <end position="517"/>
    </location>
</feature>
<feature type="region of interest" description="Disordered" evidence="1">
    <location>
        <begin position="284"/>
        <end position="317"/>
    </location>
</feature>
<dbReference type="GO" id="GO:0005829">
    <property type="term" value="C:cytosol"/>
    <property type="evidence" value="ECO:0007669"/>
    <property type="project" value="TreeGrafter"/>
</dbReference>
<gene>
    <name evidence="2" type="ORF">MCOM1403_LOCUS11585</name>
</gene>
<dbReference type="PROSITE" id="PS51419">
    <property type="entry name" value="RAB"/>
    <property type="match status" value="1"/>
</dbReference>
<feature type="compositionally biased region" description="Low complexity" evidence="1">
    <location>
        <begin position="1"/>
        <end position="18"/>
    </location>
</feature>
<name>A0A7S0IMJ2_MICPS</name>
<reference evidence="2" key="1">
    <citation type="submission" date="2021-01" db="EMBL/GenBank/DDBJ databases">
        <authorList>
            <person name="Corre E."/>
            <person name="Pelletier E."/>
            <person name="Niang G."/>
            <person name="Scheremetjew M."/>
            <person name="Finn R."/>
            <person name="Kale V."/>
            <person name="Holt S."/>
            <person name="Cochrane G."/>
            <person name="Meng A."/>
            <person name="Brown T."/>
            <person name="Cohen L."/>
        </authorList>
    </citation>
    <scope>NUCLEOTIDE SEQUENCE</scope>
    <source>
        <strain evidence="2">CCMP1723</strain>
    </source>
</reference>
<dbReference type="InterPro" id="IPR040385">
    <property type="entry name" value="RABL6"/>
</dbReference>
<dbReference type="PANTHER" id="PTHR14932">
    <property type="entry name" value="RAS GTPASE-RELATED"/>
    <property type="match status" value="1"/>
</dbReference>
<feature type="compositionally biased region" description="Basic residues" evidence="1">
    <location>
        <begin position="603"/>
        <end position="627"/>
    </location>
</feature>
<accession>A0A7S0IMJ2</accession>
<feature type="region of interest" description="Disordered" evidence="1">
    <location>
        <begin position="585"/>
        <end position="670"/>
    </location>
</feature>
<feature type="compositionally biased region" description="Basic residues" evidence="1">
    <location>
        <begin position="657"/>
        <end position="670"/>
    </location>
</feature>
<organism evidence="2">
    <name type="scientific">Micromonas pusilla</name>
    <name type="common">Picoplanktonic green alga</name>
    <name type="synonym">Chromulina pusilla</name>
    <dbReference type="NCBI Taxonomy" id="38833"/>
    <lineage>
        <taxon>Eukaryota</taxon>
        <taxon>Viridiplantae</taxon>
        <taxon>Chlorophyta</taxon>
        <taxon>Mamiellophyceae</taxon>
        <taxon>Mamiellales</taxon>
        <taxon>Mamiellaceae</taxon>
        <taxon>Micromonas</taxon>
    </lineage>
</organism>